<dbReference type="InterPro" id="IPR006129">
    <property type="entry name" value="AdhesinB"/>
</dbReference>
<dbReference type="NCBIfam" id="NF038134">
    <property type="entry name" value="choice_anch_M"/>
    <property type="match status" value="1"/>
</dbReference>
<keyword evidence="4" id="KW-0732">Signal</keyword>
<gene>
    <name evidence="6" type="ORF">Val02_61370</name>
</gene>
<dbReference type="InterPro" id="IPR006127">
    <property type="entry name" value="ZnuA-like"/>
</dbReference>
<dbReference type="InterPro" id="IPR006128">
    <property type="entry name" value="Lipoprotein_PsaA-like"/>
</dbReference>
<dbReference type="InterPro" id="IPR050492">
    <property type="entry name" value="Bact_metal-bind_prot9"/>
</dbReference>
<keyword evidence="7" id="KW-1185">Reference proteome</keyword>
<evidence type="ECO:0000313" key="6">
    <source>
        <dbReference type="EMBL" id="GIJ49251.1"/>
    </source>
</evidence>
<evidence type="ECO:0000313" key="7">
    <source>
        <dbReference type="Proteomes" id="UP000619260"/>
    </source>
</evidence>
<keyword evidence="3" id="KW-0479">Metal-binding</keyword>
<evidence type="ECO:0000256" key="5">
    <source>
        <dbReference type="RuleBase" id="RU003512"/>
    </source>
</evidence>
<evidence type="ECO:0000256" key="4">
    <source>
        <dbReference type="ARBA" id="ARBA00022729"/>
    </source>
</evidence>
<dbReference type="PRINTS" id="PR00690">
    <property type="entry name" value="ADHESNFAMILY"/>
</dbReference>
<dbReference type="InterPro" id="IPR022435">
    <property type="entry name" value="Surface-anchored_actinobac"/>
</dbReference>
<dbReference type="AlphaFoldDB" id="A0A8J3YSY2"/>
<reference evidence="6" key="1">
    <citation type="submission" date="2021-01" db="EMBL/GenBank/DDBJ databases">
        <title>Whole genome shotgun sequence of Virgisporangium aliadipatigenens NBRC 105644.</title>
        <authorList>
            <person name="Komaki H."/>
            <person name="Tamura T."/>
        </authorList>
    </citation>
    <scope>NUCLEOTIDE SEQUENCE</scope>
    <source>
        <strain evidence="6">NBRC 105644</strain>
    </source>
</reference>
<comment type="caution">
    <text evidence="6">The sequence shown here is derived from an EMBL/GenBank/DDBJ whole genome shotgun (WGS) entry which is preliminary data.</text>
</comment>
<dbReference type="NCBIfam" id="TIGR03772">
    <property type="entry name" value="anch_rpt_subst"/>
    <property type="match status" value="1"/>
</dbReference>
<dbReference type="GO" id="GO:0030313">
    <property type="term" value="C:cell envelope"/>
    <property type="evidence" value="ECO:0007669"/>
    <property type="project" value="UniProtKB-SubCell"/>
</dbReference>
<protein>
    <recommendedName>
        <fullName evidence="8">Anchored repeat ABC transporter, substrate-binding protein</fullName>
    </recommendedName>
</protein>
<organism evidence="6 7">
    <name type="scientific">Virgisporangium aliadipatigenens</name>
    <dbReference type="NCBI Taxonomy" id="741659"/>
    <lineage>
        <taxon>Bacteria</taxon>
        <taxon>Bacillati</taxon>
        <taxon>Actinomycetota</taxon>
        <taxon>Actinomycetes</taxon>
        <taxon>Micromonosporales</taxon>
        <taxon>Micromonosporaceae</taxon>
        <taxon>Virgisporangium</taxon>
    </lineage>
</organism>
<comment type="similarity">
    <text evidence="5">Belongs to the bacterial solute-binding protein 9 family.</text>
</comment>
<keyword evidence="2 5" id="KW-0813">Transport</keyword>
<proteinExistence type="inferred from homology"/>
<evidence type="ECO:0000256" key="2">
    <source>
        <dbReference type="ARBA" id="ARBA00022448"/>
    </source>
</evidence>
<comment type="subcellular location">
    <subcellularLocation>
        <location evidence="1">Cell envelope</location>
    </subcellularLocation>
</comment>
<evidence type="ECO:0000256" key="3">
    <source>
        <dbReference type="ARBA" id="ARBA00022723"/>
    </source>
</evidence>
<dbReference type="Pfam" id="PF01297">
    <property type="entry name" value="ZnuA"/>
    <property type="match status" value="2"/>
</dbReference>
<dbReference type="PANTHER" id="PTHR42953">
    <property type="entry name" value="HIGH-AFFINITY ZINC UPTAKE SYSTEM PROTEIN ZNUA-RELATED"/>
    <property type="match status" value="1"/>
</dbReference>
<dbReference type="PRINTS" id="PR00691">
    <property type="entry name" value="ADHESINB"/>
</dbReference>
<dbReference type="GO" id="GO:0007155">
    <property type="term" value="P:cell adhesion"/>
    <property type="evidence" value="ECO:0007669"/>
    <property type="project" value="InterPro"/>
</dbReference>
<dbReference type="GO" id="GO:0046872">
    <property type="term" value="F:metal ion binding"/>
    <property type="evidence" value="ECO:0007669"/>
    <property type="project" value="UniProtKB-KW"/>
</dbReference>
<dbReference type="NCBIfam" id="TIGR03769">
    <property type="entry name" value="P_ac_wall_RPT"/>
    <property type="match status" value="1"/>
</dbReference>
<name>A0A8J3YSY2_9ACTN</name>
<sequence>MAAVGVAAVAGGCGAVAADDGAVRVVATTEILADLVRAVGGGRVHVDSIVPPGGDPHSYEPTPSDAKKIARADVTFTNHLLLEEHALIKAIDANAPDDAPNVSLAESAETYGAQVIPLVENIALDVPWLGLAVRGSGAGRGATRASEVRLSATALEGPGRLAVYLTHALGEPQVYVDSADGLSTVDSAVLPPDAHTHVNWAFSAPGVYRVTLSAALSTPDGAWTPVGAGTFTFAVGVDPHTVHSGQSGVVVDRGHTDVAVDLDRGELYAWTDAGTGAQRAVAAADVVIDVPNRALDTVPADPRFGFLGPAGSSVHQLPQAVLGKHVHGEIDPHLWQNVANAKAYAQLIRDTLVASDPADRAGYARRTAEYLAELDRLDAHVRTRVATIPAHRRQLVTTHDGFGYLAKAYGLTVAGFVVPNPAQEPSAAQVRKLTETVTNLRVPAVFLEPNLSGRAGVLTQIAKDQGIRICKLYGDAFDERARSYVDMMRHNAGELAACLG</sequence>
<dbReference type="GO" id="GO:0030001">
    <property type="term" value="P:metal ion transport"/>
    <property type="evidence" value="ECO:0007669"/>
    <property type="project" value="InterPro"/>
</dbReference>
<dbReference type="Gene3D" id="3.40.50.1980">
    <property type="entry name" value="Nitrogenase molybdenum iron protein domain"/>
    <property type="match status" value="2"/>
</dbReference>
<dbReference type="Proteomes" id="UP000619260">
    <property type="component" value="Unassembled WGS sequence"/>
</dbReference>
<dbReference type="PANTHER" id="PTHR42953:SF1">
    <property type="entry name" value="METAL-BINDING PROTEIN HI_0362-RELATED"/>
    <property type="match status" value="1"/>
</dbReference>
<accession>A0A8J3YSY2</accession>
<dbReference type="SUPFAM" id="SSF53807">
    <property type="entry name" value="Helical backbone' metal receptor"/>
    <property type="match status" value="1"/>
</dbReference>
<dbReference type="EMBL" id="BOPF01000025">
    <property type="protein sequence ID" value="GIJ49251.1"/>
    <property type="molecule type" value="Genomic_DNA"/>
</dbReference>
<evidence type="ECO:0000256" key="1">
    <source>
        <dbReference type="ARBA" id="ARBA00004196"/>
    </source>
</evidence>
<dbReference type="InterPro" id="IPR022434">
    <property type="entry name" value="ABC_LPXTG_lipo_actinobac"/>
</dbReference>
<evidence type="ECO:0008006" key="8">
    <source>
        <dbReference type="Google" id="ProtNLM"/>
    </source>
</evidence>